<reference evidence="6 7" key="1">
    <citation type="journal article" date="2014" name="PLoS Genet.">
        <title>Phylogenetically driven sequencing of extremely halophilic archaea reveals strategies for static and dynamic osmo-response.</title>
        <authorList>
            <person name="Becker E.A."/>
            <person name="Seitzer P.M."/>
            <person name="Tritt A."/>
            <person name="Larsen D."/>
            <person name="Krusor M."/>
            <person name="Yao A.I."/>
            <person name="Wu D."/>
            <person name="Madern D."/>
            <person name="Eisen J.A."/>
            <person name="Darling A.E."/>
            <person name="Facciotti M.T."/>
        </authorList>
    </citation>
    <scope>NUCLEOTIDE SEQUENCE [LARGE SCALE GENOMIC DNA]</scope>
    <source>
        <strain evidence="6 7">JCM 12255</strain>
    </source>
</reference>
<dbReference type="GO" id="GO:0006813">
    <property type="term" value="P:potassium ion transport"/>
    <property type="evidence" value="ECO:0007669"/>
    <property type="project" value="InterPro"/>
</dbReference>
<feature type="transmembrane region" description="Helical" evidence="3">
    <location>
        <begin position="77"/>
        <end position="94"/>
    </location>
</feature>
<dbReference type="SUPFAM" id="SSF51735">
    <property type="entry name" value="NAD(P)-binding Rossmann-fold domains"/>
    <property type="match status" value="1"/>
</dbReference>
<dbReference type="OrthoDB" id="56871at2157"/>
<comment type="caution">
    <text evidence="6">The sequence shown here is derived from an EMBL/GenBank/DDBJ whole genome shotgun (WGS) entry which is preliminary data.</text>
</comment>
<keyword evidence="3" id="KW-0812">Transmembrane</keyword>
<dbReference type="eggNOG" id="arCOG01958">
    <property type="taxonomic scope" value="Archaea"/>
</dbReference>
<dbReference type="PANTHER" id="PTHR43833">
    <property type="entry name" value="POTASSIUM CHANNEL PROTEIN 2-RELATED-RELATED"/>
    <property type="match status" value="1"/>
</dbReference>
<dbReference type="InterPro" id="IPR050721">
    <property type="entry name" value="Trk_Ktr_HKT_K-transport"/>
</dbReference>
<comment type="subcellular location">
    <subcellularLocation>
        <location evidence="1">Cell membrane</location>
        <topology evidence="1">Multi-pass membrane protein</topology>
    </subcellularLocation>
</comment>
<feature type="region of interest" description="Disordered" evidence="2">
    <location>
        <begin position="224"/>
        <end position="243"/>
    </location>
</feature>
<evidence type="ECO:0000259" key="4">
    <source>
        <dbReference type="Pfam" id="PF02254"/>
    </source>
</evidence>
<feature type="transmembrane region" description="Helical" evidence="3">
    <location>
        <begin position="48"/>
        <end position="70"/>
    </location>
</feature>
<dbReference type="Pfam" id="PF07885">
    <property type="entry name" value="Ion_trans_2"/>
    <property type="match status" value="1"/>
</dbReference>
<name>L9WR24_9EURY</name>
<keyword evidence="7" id="KW-1185">Reference proteome</keyword>
<dbReference type="Proteomes" id="UP000011602">
    <property type="component" value="Unassembled WGS sequence"/>
</dbReference>
<proteinExistence type="predicted"/>
<dbReference type="Pfam" id="PF02254">
    <property type="entry name" value="TrkA_N"/>
    <property type="match status" value="1"/>
</dbReference>
<feature type="domain" description="RCK N-terminal" evidence="4">
    <location>
        <begin position="249"/>
        <end position="358"/>
    </location>
</feature>
<organism evidence="6 7">
    <name type="scientific">Natronolimnohabitans innermongolicus JCM 12255</name>
    <dbReference type="NCBI Taxonomy" id="1227499"/>
    <lineage>
        <taxon>Archaea</taxon>
        <taxon>Methanobacteriati</taxon>
        <taxon>Methanobacteriota</taxon>
        <taxon>Stenosarchaea group</taxon>
        <taxon>Halobacteria</taxon>
        <taxon>Halobacteriales</taxon>
        <taxon>Natrialbaceae</taxon>
        <taxon>Natronolimnohabitans</taxon>
    </lineage>
</organism>
<dbReference type="EMBL" id="AOHZ01000081">
    <property type="protein sequence ID" value="ELY51646.1"/>
    <property type="molecule type" value="Genomic_DNA"/>
</dbReference>
<keyword evidence="3" id="KW-1133">Transmembrane helix</keyword>
<dbReference type="STRING" id="1227499.C493_16991"/>
<sequence length="389" mass="39527">MLDWLQPRHHGRRIAVWVVAAIGLVSIATGVVAILTDPAIDADGVLGIVQSVAEFSGTVVGFALLVTAWGMQRGYRIAYVAAVGFVCLSAAHGIVQFRTLSVPLILLSVGGLVVLVTTSDRFRRSTAFDATQIGALLAIVGVFCYGTAGTFALRAQFDGVETVVDAAYFTVVTASTVGYGDVHAATDTARLFAISLVALGPTTVAAAVGSLVRPAIERYLERTGRRATTARDSEVDSSAETDAGSGPHVVVLGVGAGVASIVESLARRASVVAVTSDGATSSLPDGADEVVGDPTATRTLERAGVTSCDAVLVGPDAGDVEAAVAAARSLTDARIVAVAAGDSSGAFERNGADAVVDPEAVVAEVTTDALLDPDGFAAQSSPADVFRRG</sequence>
<dbReference type="RefSeq" id="WP_007260659.1">
    <property type="nucleotide sequence ID" value="NZ_AOHZ01000081.1"/>
</dbReference>
<feature type="transmembrane region" description="Helical" evidence="3">
    <location>
        <begin position="100"/>
        <end position="118"/>
    </location>
</feature>
<feature type="transmembrane region" description="Helical" evidence="3">
    <location>
        <begin position="14"/>
        <end position="36"/>
    </location>
</feature>
<protein>
    <submittedName>
        <fullName evidence="6">TrkA-N domain-containing protein</fullName>
    </submittedName>
</protein>
<dbReference type="Gene3D" id="1.10.287.70">
    <property type="match status" value="1"/>
</dbReference>
<accession>L9WR24</accession>
<feature type="transmembrane region" description="Helical" evidence="3">
    <location>
        <begin position="130"/>
        <end position="153"/>
    </location>
</feature>
<dbReference type="GO" id="GO:0005886">
    <property type="term" value="C:plasma membrane"/>
    <property type="evidence" value="ECO:0007669"/>
    <property type="project" value="UniProtKB-SubCell"/>
</dbReference>
<evidence type="ECO:0000256" key="2">
    <source>
        <dbReference type="SAM" id="MobiDB-lite"/>
    </source>
</evidence>
<feature type="domain" description="Potassium channel" evidence="5">
    <location>
        <begin position="139"/>
        <end position="213"/>
    </location>
</feature>
<dbReference type="PANTHER" id="PTHR43833:SF9">
    <property type="entry name" value="POTASSIUM CHANNEL PROTEIN YUGO-RELATED"/>
    <property type="match status" value="1"/>
</dbReference>
<evidence type="ECO:0000256" key="1">
    <source>
        <dbReference type="ARBA" id="ARBA00004651"/>
    </source>
</evidence>
<dbReference type="AlphaFoldDB" id="L9WR24"/>
<dbReference type="Gene3D" id="3.40.50.720">
    <property type="entry name" value="NAD(P)-binding Rossmann-like Domain"/>
    <property type="match status" value="1"/>
</dbReference>
<dbReference type="InterPro" id="IPR013099">
    <property type="entry name" value="K_chnl_dom"/>
</dbReference>
<dbReference type="SUPFAM" id="SSF81324">
    <property type="entry name" value="Voltage-gated potassium channels"/>
    <property type="match status" value="1"/>
</dbReference>
<feature type="compositionally biased region" description="Basic and acidic residues" evidence="2">
    <location>
        <begin position="224"/>
        <end position="234"/>
    </location>
</feature>
<keyword evidence="3" id="KW-0472">Membrane</keyword>
<dbReference type="InterPro" id="IPR036291">
    <property type="entry name" value="NAD(P)-bd_dom_sf"/>
</dbReference>
<evidence type="ECO:0000256" key="3">
    <source>
        <dbReference type="SAM" id="Phobius"/>
    </source>
</evidence>
<evidence type="ECO:0000313" key="7">
    <source>
        <dbReference type="Proteomes" id="UP000011602"/>
    </source>
</evidence>
<dbReference type="PATRIC" id="fig|1227499.3.peg.3487"/>
<dbReference type="InterPro" id="IPR003148">
    <property type="entry name" value="RCK_N"/>
</dbReference>
<gene>
    <name evidence="6" type="ORF">C493_16991</name>
</gene>
<feature type="transmembrane region" description="Helical" evidence="3">
    <location>
        <begin position="191"/>
        <end position="212"/>
    </location>
</feature>
<evidence type="ECO:0000259" key="5">
    <source>
        <dbReference type="Pfam" id="PF07885"/>
    </source>
</evidence>
<evidence type="ECO:0000313" key="6">
    <source>
        <dbReference type="EMBL" id="ELY51646.1"/>
    </source>
</evidence>